<feature type="compositionally biased region" description="Acidic residues" evidence="1">
    <location>
        <begin position="67"/>
        <end position="81"/>
    </location>
</feature>
<dbReference type="Proteomes" id="UP000251960">
    <property type="component" value="Chromosome 6"/>
</dbReference>
<feature type="compositionally biased region" description="Polar residues" evidence="1">
    <location>
        <begin position="52"/>
        <end position="63"/>
    </location>
</feature>
<evidence type="ECO:0000313" key="2">
    <source>
        <dbReference type="EMBL" id="PWZ17794.1"/>
    </source>
</evidence>
<sequence length="81" mass="9003">MARGRCDSRRAARSPFCAVNFVLGFLVTGNMKYRNDKAPSIVEEFMADENEYSSTIEEGQNQADNEGNGEDSEDEGSNMEL</sequence>
<accession>A0A3L6EA26</accession>
<organism evidence="2">
    <name type="scientific">Zea mays</name>
    <name type="common">Maize</name>
    <dbReference type="NCBI Taxonomy" id="4577"/>
    <lineage>
        <taxon>Eukaryota</taxon>
        <taxon>Viridiplantae</taxon>
        <taxon>Streptophyta</taxon>
        <taxon>Embryophyta</taxon>
        <taxon>Tracheophyta</taxon>
        <taxon>Spermatophyta</taxon>
        <taxon>Magnoliopsida</taxon>
        <taxon>Liliopsida</taxon>
        <taxon>Poales</taxon>
        <taxon>Poaceae</taxon>
        <taxon>PACMAD clade</taxon>
        <taxon>Panicoideae</taxon>
        <taxon>Andropogonodae</taxon>
        <taxon>Andropogoneae</taxon>
        <taxon>Tripsacinae</taxon>
        <taxon>Zea</taxon>
    </lineage>
</organism>
<comment type="caution">
    <text evidence="2">The sequence shown here is derived from an EMBL/GenBank/DDBJ whole genome shotgun (WGS) entry which is preliminary data.</text>
</comment>
<dbReference type="EMBL" id="NCVQ01000007">
    <property type="protein sequence ID" value="PWZ17794.1"/>
    <property type="molecule type" value="Genomic_DNA"/>
</dbReference>
<name>A0A3L6EA26_MAIZE</name>
<reference evidence="2" key="1">
    <citation type="journal article" date="2018" name="Nat. Genet.">
        <title>Extensive intraspecific gene order and gene structural variations between Mo17 and other maize genomes.</title>
        <authorList>
            <person name="Sun S."/>
            <person name="Zhou Y."/>
            <person name="Chen J."/>
            <person name="Shi J."/>
            <person name="Zhao H."/>
            <person name="Zhao H."/>
            <person name="Song W."/>
            <person name="Zhang M."/>
            <person name="Cui Y."/>
            <person name="Dong X."/>
            <person name="Liu H."/>
            <person name="Ma X."/>
            <person name="Jiao Y."/>
            <person name="Wang B."/>
            <person name="Wei X."/>
            <person name="Stein J.C."/>
            <person name="Glaubitz J.C."/>
            <person name="Lu F."/>
            <person name="Yu G."/>
            <person name="Liang C."/>
            <person name="Fengler K."/>
            <person name="Li B."/>
            <person name="Rafalski A."/>
            <person name="Schnable P.S."/>
            <person name="Ware D.H."/>
            <person name="Buckler E.S."/>
            <person name="Lai J."/>
        </authorList>
    </citation>
    <scope>NUCLEOTIDE SEQUENCE [LARGE SCALE GENOMIC DNA]</scope>
    <source>
        <tissue evidence="2">Seedling</tissue>
    </source>
</reference>
<dbReference type="AlphaFoldDB" id="A0A3L6EA26"/>
<feature type="region of interest" description="Disordered" evidence="1">
    <location>
        <begin position="46"/>
        <end position="81"/>
    </location>
</feature>
<evidence type="ECO:0000256" key="1">
    <source>
        <dbReference type="SAM" id="MobiDB-lite"/>
    </source>
</evidence>
<gene>
    <name evidence="2" type="ORF">Zm00014a_024062</name>
</gene>
<protein>
    <submittedName>
        <fullName evidence="2">Uncharacterized protein</fullName>
    </submittedName>
</protein>
<proteinExistence type="predicted"/>